<evidence type="ECO:0000313" key="3">
    <source>
        <dbReference type="Proteomes" id="UP001159371"/>
    </source>
</evidence>
<organism evidence="2 3">
    <name type="scientific">Umezakia ovalisporum FSS-43</name>
    <dbReference type="NCBI Taxonomy" id="2740520"/>
    <lineage>
        <taxon>Bacteria</taxon>
        <taxon>Bacillati</taxon>
        <taxon>Cyanobacteriota</taxon>
        <taxon>Cyanophyceae</taxon>
        <taxon>Nostocales</taxon>
        <taxon>Nodulariaceae</taxon>
        <taxon>Umezakia</taxon>
    </lineage>
</organism>
<keyword evidence="3" id="KW-1185">Reference proteome</keyword>
<dbReference type="Pfam" id="PF18731">
    <property type="entry name" value="HEPN_Swt1"/>
    <property type="match status" value="1"/>
</dbReference>
<sequence length="182" mass="21335">MLFDSEAEQFRKAGIKIGLDHAESEESLLLEALSQFGIKRRNDALEMARLYAVLHAFENEIRRLVRDTFDEAMAGNWWEGDAIPKKIRDKAESRRKTALEDSWLEGAKDDNLEYVDFGDLSQIMIANWDCFKDIIPSQSWLNQRMVELEKARNFVAHNRMLLPNEFQRIYMYISDWNKTVGI</sequence>
<feature type="domain" description="Swt1-like HEPN" evidence="1">
    <location>
        <begin position="54"/>
        <end position="181"/>
    </location>
</feature>
<gene>
    <name evidence="2" type="ORF">NWP19_08835</name>
</gene>
<comment type="caution">
    <text evidence="2">The sequence shown here is derived from an EMBL/GenBank/DDBJ whole genome shotgun (WGS) entry which is preliminary data.</text>
</comment>
<reference evidence="2 3" key="1">
    <citation type="journal article" date="2023" name="J. Phycol.">
        <title>Chrysosporum ovalisporum is synonymous with the true-branching cyanobacterium Umezakia natans (Nostocales/Aphanizomenonaceae).</title>
        <authorList>
            <person name="McGregor G.B."/>
            <person name="Sendall B.C."/>
            <person name="Niiyama Y."/>
            <person name="Tuji A."/>
            <person name="Willis A."/>
        </authorList>
    </citation>
    <scope>NUCLEOTIDE SEQUENCE [LARGE SCALE GENOMIC DNA]</scope>
    <source>
        <strain evidence="2 3">FSS-43</strain>
    </source>
</reference>
<accession>A0ABT6K3E8</accession>
<dbReference type="InterPro" id="IPR041650">
    <property type="entry name" value="HEPN_Swt1"/>
</dbReference>
<evidence type="ECO:0000259" key="1">
    <source>
        <dbReference type="Pfam" id="PF18731"/>
    </source>
</evidence>
<dbReference type="RefSeq" id="WP_280656891.1">
    <property type="nucleotide sequence ID" value="NZ_JANQDO010000062.1"/>
</dbReference>
<name>A0ABT6K3E8_9CYAN</name>
<dbReference type="EMBL" id="JANQDO010000062">
    <property type="protein sequence ID" value="MDH6056884.1"/>
    <property type="molecule type" value="Genomic_DNA"/>
</dbReference>
<dbReference type="Proteomes" id="UP001159371">
    <property type="component" value="Unassembled WGS sequence"/>
</dbReference>
<protein>
    <submittedName>
        <fullName evidence="2">Swt1 family HEPN domain-containing protein</fullName>
    </submittedName>
</protein>
<evidence type="ECO:0000313" key="2">
    <source>
        <dbReference type="EMBL" id="MDH6056884.1"/>
    </source>
</evidence>
<proteinExistence type="predicted"/>